<evidence type="ECO:0008006" key="2">
    <source>
        <dbReference type="Google" id="ProtNLM"/>
    </source>
</evidence>
<proteinExistence type="predicted"/>
<dbReference type="InterPro" id="IPR011250">
    <property type="entry name" value="OMP/PagP_B-barrel"/>
</dbReference>
<evidence type="ECO:0000313" key="1">
    <source>
        <dbReference type="EMBL" id="MPL96087.1"/>
    </source>
</evidence>
<dbReference type="SUPFAM" id="SSF56925">
    <property type="entry name" value="OMPA-like"/>
    <property type="match status" value="1"/>
</dbReference>
<comment type="caution">
    <text evidence="1">The sequence shown here is derived from an EMBL/GenBank/DDBJ whole genome shotgun (WGS) entry which is preliminary data.</text>
</comment>
<dbReference type="EMBL" id="VSSQ01000494">
    <property type="protein sequence ID" value="MPL96087.1"/>
    <property type="molecule type" value="Genomic_DNA"/>
</dbReference>
<dbReference type="AlphaFoldDB" id="A0A644VXQ8"/>
<sequence>MKNQKFKTKVIVNTVIALILAMPMNLFSQDNKMSSRISLGFNSGSMNSFTNNILNSGNSNDLFVSYAFSPAVVLNLGYNTSTYTKKILNINQSVLHSGLLIGMDYLLKPEHEFLSSSLNLSLVNSFTSFESFKNSHVSMSYRLNFHKTFYLGLGVNCTHNSVTEFSTVPFDNFNLILQIGVRGIGFRFGRN</sequence>
<gene>
    <name evidence="1" type="ORF">SDC9_42262</name>
</gene>
<reference evidence="1" key="1">
    <citation type="submission" date="2019-08" db="EMBL/GenBank/DDBJ databases">
        <authorList>
            <person name="Kucharzyk K."/>
            <person name="Murdoch R.W."/>
            <person name="Higgins S."/>
            <person name="Loffler F."/>
        </authorList>
    </citation>
    <scope>NUCLEOTIDE SEQUENCE</scope>
</reference>
<name>A0A644VXQ8_9ZZZZ</name>
<accession>A0A644VXQ8</accession>
<protein>
    <recommendedName>
        <fullName evidence="2">Outer membrane protein beta-barrel domain-containing protein</fullName>
    </recommendedName>
</protein>
<organism evidence="1">
    <name type="scientific">bioreactor metagenome</name>
    <dbReference type="NCBI Taxonomy" id="1076179"/>
    <lineage>
        <taxon>unclassified sequences</taxon>
        <taxon>metagenomes</taxon>
        <taxon>ecological metagenomes</taxon>
    </lineage>
</organism>